<feature type="transmembrane region" description="Helical" evidence="1">
    <location>
        <begin position="122"/>
        <end position="140"/>
    </location>
</feature>
<feature type="transmembrane region" description="Helical" evidence="1">
    <location>
        <begin position="31"/>
        <end position="49"/>
    </location>
</feature>
<organism evidence="2">
    <name type="scientific">hydrothermal vent metagenome</name>
    <dbReference type="NCBI Taxonomy" id="652676"/>
    <lineage>
        <taxon>unclassified sequences</taxon>
        <taxon>metagenomes</taxon>
        <taxon>ecological metagenomes</taxon>
    </lineage>
</organism>
<gene>
    <name evidence="2" type="ORF">MGWOODY_Smn2197</name>
</gene>
<sequence>MTAQDRLNYLNIGLMAASCAVAWFLPFELFLLAYAVLGPLHYLTEISWLHDRRYFLDSDQSVRARQLTLGWLALVGIALAVMLYGVVAEKLLHRAASPQWEIGLFYLVFVSAALLIFTPRPWIAAGVIVLTGIGVLLFGHSPWYGLVAFFIITIVHVLVFTGAFLLLGALKTRSRSGRIAFAAFLLFAASFFLFSSGGFDPTIGEPVRQVYAPFEMLNMQLIQVLGLGPGTALWEIYESPAGVVVMRLIAFAYTYHYLNWFSKTSVIRWHRISTVRAGIILALWLGALALYWHSYITGFVVLYSLSVLHVMLELPLNHQSFAGIGRELVSLFRPVPAATPKGARKRPGKART</sequence>
<dbReference type="AlphaFoldDB" id="A0A160TRN7"/>
<dbReference type="EMBL" id="CZQE01000373">
    <property type="protein sequence ID" value="CUS46519.1"/>
    <property type="molecule type" value="Genomic_DNA"/>
</dbReference>
<accession>A0A160TRN7</accession>
<keyword evidence="1" id="KW-0472">Membrane</keyword>
<evidence type="ECO:0000256" key="1">
    <source>
        <dbReference type="SAM" id="Phobius"/>
    </source>
</evidence>
<feature type="transmembrane region" description="Helical" evidence="1">
    <location>
        <begin position="241"/>
        <end position="261"/>
    </location>
</feature>
<feature type="transmembrane region" description="Helical" evidence="1">
    <location>
        <begin position="99"/>
        <end position="117"/>
    </location>
</feature>
<feature type="transmembrane region" description="Helical" evidence="1">
    <location>
        <begin position="69"/>
        <end position="87"/>
    </location>
</feature>
<name>A0A160TRN7_9ZZZZ</name>
<dbReference type="PROSITE" id="PS51257">
    <property type="entry name" value="PROKAR_LIPOPROTEIN"/>
    <property type="match status" value="1"/>
</dbReference>
<feature type="transmembrane region" description="Helical" evidence="1">
    <location>
        <begin position="179"/>
        <end position="199"/>
    </location>
</feature>
<feature type="transmembrane region" description="Helical" evidence="1">
    <location>
        <begin position="146"/>
        <end position="167"/>
    </location>
</feature>
<keyword evidence="1" id="KW-1133">Transmembrane helix</keyword>
<feature type="transmembrane region" description="Helical" evidence="1">
    <location>
        <begin position="273"/>
        <end position="292"/>
    </location>
</feature>
<protein>
    <submittedName>
        <fullName evidence="2">Uncharacterized protein</fullName>
    </submittedName>
</protein>
<reference evidence="2" key="1">
    <citation type="submission" date="2015-10" db="EMBL/GenBank/DDBJ databases">
        <authorList>
            <person name="Gilbert D.G."/>
        </authorList>
    </citation>
    <scope>NUCLEOTIDE SEQUENCE</scope>
</reference>
<keyword evidence="1" id="KW-0812">Transmembrane</keyword>
<feature type="transmembrane region" description="Helical" evidence="1">
    <location>
        <begin position="7"/>
        <end position="25"/>
    </location>
</feature>
<proteinExistence type="predicted"/>
<evidence type="ECO:0000313" key="2">
    <source>
        <dbReference type="EMBL" id="CUS46519.1"/>
    </source>
</evidence>